<organism evidence="1 2">
    <name type="scientific">Diplodia intermedia</name>
    <dbReference type="NCBI Taxonomy" id="856260"/>
    <lineage>
        <taxon>Eukaryota</taxon>
        <taxon>Fungi</taxon>
        <taxon>Dikarya</taxon>
        <taxon>Ascomycota</taxon>
        <taxon>Pezizomycotina</taxon>
        <taxon>Dothideomycetes</taxon>
        <taxon>Dothideomycetes incertae sedis</taxon>
        <taxon>Botryosphaeriales</taxon>
        <taxon>Botryosphaeriaceae</taxon>
        <taxon>Diplodia</taxon>
    </lineage>
</organism>
<dbReference type="Proteomes" id="UP001521184">
    <property type="component" value="Unassembled WGS sequence"/>
</dbReference>
<gene>
    <name evidence="1" type="ORF">SLS58_001921</name>
</gene>
<sequence>MSGLEVLGIIASISQLVQYSVRLIGILQDICQNAAHSAKRYRRHELQVKQVLQIAELIRATEKLQSELIISHLDSLAETTKSIEGAIEKTLYFAGPASKFKKCLRSLEVSKADSAISRGFDDLERDKSCLTLCLLGNFGSLIVNIESSVEKITDSHGRLEMIHKSLQECPKIAEESKKIKEEAAVSSSHRVYYSTCGCEQKHIHKPVLSEVCNSPYLFSEARSQTC</sequence>
<reference evidence="1 2" key="1">
    <citation type="journal article" date="2023" name="Plant Dis.">
        <title>First Report of Diplodia intermedia Causing Canker and Dieback Diseases on Apple Trees in Canada.</title>
        <authorList>
            <person name="Ellouze W."/>
            <person name="Ilyukhin E."/>
            <person name="Sulman M."/>
            <person name="Ali S."/>
        </authorList>
    </citation>
    <scope>NUCLEOTIDE SEQUENCE [LARGE SCALE GENOMIC DNA]</scope>
    <source>
        <strain evidence="1 2">M45-28</strain>
    </source>
</reference>
<dbReference type="EMBL" id="JAKEKT020000008">
    <property type="protein sequence ID" value="KAL1648743.1"/>
    <property type="molecule type" value="Genomic_DNA"/>
</dbReference>
<evidence type="ECO:0000313" key="2">
    <source>
        <dbReference type="Proteomes" id="UP001521184"/>
    </source>
</evidence>
<comment type="caution">
    <text evidence="1">The sequence shown here is derived from an EMBL/GenBank/DDBJ whole genome shotgun (WGS) entry which is preliminary data.</text>
</comment>
<keyword evidence="2" id="KW-1185">Reference proteome</keyword>
<proteinExistence type="predicted"/>
<accession>A0ABR3U079</accession>
<evidence type="ECO:0008006" key="3">
    <source>
        <dbReference type="Google" id="ProtNLM"/>
    </source>
</evidence>
<protein>
    <recommendedName>
        <fullName evidence="3">Fungal N-terminal domain-containing protein</fullName>
    </recommendedName>
</protein>
<name>A0ABR3U079_9PEZI</name>
<evidence type="ECO:0000313" key="1">
    <source>
        <dbReference type="EMBL" id="KAL1648743.1"/>
    </source>
</evidence>